<feature type="region of interest" description="Disordered" evidence="1">
    <location>
        <begin position="1"/>
        <end position="24"/>
    </location>
</feature>
<dbReference type="EMBL" id="JH717845">
    <property type="protein sequence ID" value="EWY86455.1"/>
    <property type="molecule type" value="Genomic_DNA"/>
</dbReference>
<proteinExistence type="predicted"/>
<evidence type="ECO:0000313" key="3">
    <source>
        <dbReference type="Proteomes" id="UP000030753"/>
    </source>
</evidence>
<dbReference type="EMBL" id="JH717845">
    <property type="protein sequence ID" value="EWY86456.1"/>
    <property type="molecule type" value="Genomic_DNA"/>
</dbReference>
<name>W9HZN8_FUSOX</name>
<accession>W9HZN8</accession>
<evidence type="ECO:0000256" key="1">
    <source>
        <dbReference type="SAM" id="MobiDB-lite"/>
    </source>
</evidence>
<organism evidence="2 3">
    <name type="scientific">Fusarium oxysporum NRRL 32931</name>
    <dbReference type="NCBI Taxonomy" id="660029"/>
    <lineage>
        <taxon>Eukaryota</taxon>
        <taxon>Fungi</taxon>
        <taxon>Dikarya</taxon>
        <taxon>Ascomycota</taxon>
        <taxon>Pezizomycotina</taxon>
        <taxon>Sordariomycetes</taxon>
        <taxon>Hypocreomycetidae</taxon>
        <taxon>Hypocreales</taxon>
        <taxon>Nectriaceae</taxon>
        <taxon>Fusarium</taxon>
        <taxon>Fusarium oxysporum species complex</taxon>
    </lineage>
</organism>
<gene>
    <name evidence="2" type="ORF">FOYG_10995</name>
</gene>
<sequence length="107" mass="12001">MPMRLSPISGMEGREKAKKQQQKNTLLVKGRDPQARGAAVWLVGMRSISQRTHTCTCRQWLFSLWACVGEADSQSIGDTNYQGCRRARPELITGRDFRHGGLLVLIS</sequence>
<evidence type="ECO:0000313" key="2">
    <source>
        <dbReference type="EMBL" id="EWY86455.1"/>
    </source>
</evidence>
<reference evidence="2" key="2">
    <citation type="submission" date="2012-06" db="EMBL/GenBank/DDBJ databases">
        <title>Annotation of the Genome Sequence of Fusarium oxysporum NRRL32931.</title>
        <authorList>
            <consortium name="The Broad Institute Genomics Platform"/>
            <person name="Ma L.-J."/>
            <person name="Corby-Kistler H."/>
            <person name="Broz K."/>
            <person name="Gale L.R."/>
            <person name="Jonkers W."/>
            <person name="O'Donnell K."/>
            <person name="Ploetz R."/>
            <person name="Steinberg C."/>
            <person name="Schwartz D.C."/>
            <person name="VanEtten H."/>
            <person name="Zhou S."/>
            <person name="Young S.K."/>
            <person name="Zeng Q."/>
            <person name="Gargeya S."/>
            <person name="Fitzgerald M."/>
            <person name="Abouelleil A."/>
            <person name="Alvarado L."/>
            <person name="Chapman S.B."/>
            <person name="Gainer-Dewar J."/>
            <person name="Goldberg J."/>
            <person name="Griggs A."/>
            <person name="Gujja S."/>
            <person name="Hansen M."/>
            <person name="Howarth C."/>
            <person name="Imamovic A."/>
            <person name="Ireland A."/>
            <person name="Larimer J."/>
            <person name="McCowan C."/>
            <person name="Murphy C."/>
            <person name="Pearson M."/>
            <person name="Poon T.W."/>
            <person name="Priest M."/>
            <person name="Roberts A."/>
            <person name="Saif S."/>
            <person name="Shea T."/>
            <person name="Sykes S."/>
            <person name="Wortman J."/>
            <person name="Nusbaum C."/>
            <person name="Birren B."/>
        </authorList>
    </citation>
    <scope>NUCLEOTIDE SEQUENCE</scope>
    <source>
        <strain evidence="2">NRRL 32931</strain>
    </source>
</reference>
<protein>
    <submittedName>
        <fullName evidence="2">Uncharacterized protein</fullName>
    </submittedName>
</protein>
<dbReference type="AlphaFoldDB" id="W9HZN8"/>
<dbReference type="EMBL" id="JH717845">
    <property type="protein sequence ID" value="EWY86454.1"/>
    <property type="molecule type" value="Genomic_DNA"/>
</dbReference>
<reference evidence="2 3" key="1">
    <citation type="submission" date="2011-06" db="EMBL/GenBank/DDBJ databases">
        <title>The Genome Sequence of Fusarium oxysporum FOSC 3-a.</title>
        <authorList>
            <consortium name="The Broad Institute Genome Sequencing Platform"/>
            <person name="Ma L.-J."/>
            <person name="Gale L.R."/>
            <person name="Schwartz D.C."/>
            <person name="Zhou S."/>
            <person name="Corby-Kistler H."/>
            <person name="Young S.K."/>
            <person name="Zeng Q."/>
            <person name="Gargeya S."/>
            <person name="Fitzgerald M."/>
            <person name="Haas B."/>
            <person name="Abouelleil A."/>
            <person name="Alvarado L."/>
            <person name="Arachchi H.M."/>
            <person name="Berlin A."/>
            <person name="Brown A."/>
            <person name="Chapman S.B."/>
            <person name="Chen Z."/>
            <person name="Dunbar C."/>
            <person name="Freedman E."/>
            <person name="Gearin G."/>
            <person name="Gellesch M."/>
            <person name="Goldberg J."/>
            <person name="Griggs A."/>
            <person name="Gujja S."/>
            <person name="Heiman D."/>
            <person name="Howarth C."/>
            <person name="Larson L."/>
            <person name="Lui A."/>
            <person name="MacDonald P.J.P."/>
            <person name="Mehta T."/>
            <person name="Montmayeur A."/>
            <person name="Murphy C."/>
            <person name="Neiman D."/>
            <person name="Pearson M."/>
            <person name="Priest M."/>
            <person name="Roberts A."/>
            <person name="Saif S."/>
            <person name="Shea T."/>
            <person name="Shenoy N."/>
            <person name="Sisk P."/>
            <person name="Stolte C."/>
            <person name="Sykes S."/>
            <person name="Wortman J."/>
            <person name="Nusbaum C."/>
            <person name="Birren B."/>
        </authorList>
    </citation>
    <scope>NUCLEOTIDE SEQUENCE [LARGE SCALE GENOMIC DNA]</scope>
    <source>
        <strain evidence="3">FOSC 3-a</strain>
        <strain evidence="2">NRRL 32931</strain>
    </source>
</reference>
<dbReference type="HOGENOM" id="CLU_2210122_0_0_1"/>
<dbReference type="Proteomes" id="UP000030753">
    <property type="component" value="Unassembled WGS sequence"/>
</dbReference>